<organism evidence="3 4">
    <name type="scientific">Salix brachista</name>
    <dbReference type="NCBI Taxonomy" id="2182728"/>
    <lineage>
        <taxon>Eukaryota</taxon>
        <taxon>Viridiplantae</taxon>
        <taxon>Streptophyta</taxon>
        <taxon>Embryophyta</taxon>
        <taxon>Tracheophyta</taxon>
        <taxon>Spermatophyta</taxon>
        <taxon>Magnoliopsida</taxon>
        <taxon>eudicotyledons</taxon>
        <taxon>Gunneridae</taxon>
        <taxon>Pentapetalae</taxon>
        <taxon>rosids</taxon>
        <taxon>fabids</taxon>
        <taxon>Malpighiales</taxon>
        <taxon>Salicaceae</taxon>
        <taxon>Saliceae</taxon>
        <taxon>Salix</taxon>
    </lineage>
</organism>
<evidence type="ECO:0000313" key="4">
    <source>
        <dbReference type="Proteomes" id="UP000326939"/>
    </source>
</evidence>
<feature type="compositionally biased region" description="Low complexity" evidence="1">
    <location>
        <begin position="250"/>
        <end position="261"/>
    </location>
</feature>
<evidence type="ECO:0000256" key="1">
    <source>
        <dbReference type="SAM" id="MobiDB-lite"/>
    </source>
</evidence>
<dbReference type="PANTHER" id="PTHR31286:SF99">
    <property type="entry name" value="DUF4283 DOMAIN-CONTAINING PROTEIN"/>
    <property type="match status" value="1"/>
</dbReference>
<evidence type="ECO:0000313" key="3">
    <source>
        <dbReference type="EMBL" id="KAB5529854.1"/>
    </source>
</evidence>
<dbReference type="Gene3D" id="3.60.10.10">
    <property type="entry name" value="Endonuclease/exonuclease/phosphatase"/>
    <property type="match status" value="1"/>
</dbReference>
<feature type="domain" description="DUF4283" evidence="2">
    <location>
        <begin position="3"/>
        <end position="68"/>
    </location>
</feature>
<name>A0A5N5KHQ0_9ROSI</name>
<dbReference type="InterPro" id="IPR025558">
    <property type="entry name" value="DUF4283"/>
</dbReference>
<dbReference type="Proteomes" id="UP000326939">
    <property type="component" value="Chromosome 13"/>
</dbReference>
<gene>
    <name evidence="3" type="ORF">DKX38_019935</name>
</gene>
<proteinExistence type="predicted"/>
<comment type="caution">
    <text evidence="3">The sequence shown here is derived from an EMBL/GenBank/DDBJ whole genome shotgun (WGS) entry which is preliminary data.</text>
</comment>
<dbReference type="SUPFAM" id="SSF56219">
    <property type="entry name" value="DNase I-like"/>
    <property type="match status" value="1"/>
</dbReference>
<feature type="compositionally biased region" description="Polar residues" evidence="1">
    <location>
        <begin position="203"/>
        <end position="212"/>
    </location>
</feature>
<feature type="region of interest" description="Disordered" evidence="1">
    <location>
        <begin position="173"/>
        <end position="212"/>
    </location>
</feature>
<keyword evidence="4" id="KW-1185">Reference proteome</keyword>
<dbReference type="InterPro" id="IPR040256">
    <property type="entry name" value="At4g02000-like"/>
</dbReference>
<accession>A0A5N5KHQ0</accession>
<dbReference type="InterPro" id="IPR036691">
    <property type="entry name" value="Endo/exonu/phosph_ase_sf"/>
</dbReference>
<dbReference type="AlphaFoldDB" id="A0A5N5KHQ0"/>
<evidence type="ECO:0000259" key="2">
    <source>
        <dbReference type="Pfam" id="PF14111"/>
    </source>
</evidence>
<feature type="region of interest" description="Disordered" evidence="1">
    <location>
        <begin position="236"/>
        <end position="266"/>
    </location>
</feature>
<protein>
    <recommendedName>
        <fullName evidence="2">DUF4283 domain-containing protein</fullName>
    </recommendedName>
</protein>
<dbReference type="EMBL" id="VDCV01000013">
    <property type="protein sequence ID" value="KAB5529854.1"/>
    <property type="molecule type" value="Genomic_DNA"/>
</dbReference>
<dbReference type="PANTHER" id="PTHR31286">
    <property type="entry name" value="GLYCINE-RICH CELL WALL STRUCTURAL PROTEIN 1.8-LIKE"/>
    <property type="match status" value="1"/>
</dbReference>
<sequence length="481" mass="54852">MNRHTINTIANRVWKKEGLENVMTTANVFVLFRFQLEEQLHTILEQGLWMFGGKHLILQQWHPRFQFDTNKIDKLPVWIRLKGLPLPLWSAKLEYARVCVEIDASLPYIQTFEIESMLSLEPMPFIMEYEWKPVRCNKCHVFGHFFTPVEVLKTSRHGKATSTVTQVTPTVTYTYSHNPKKDPGNPTMSLAMPAHTPAPQPPISQHSQPTLNKSQATAIYAENNATPLQNQSVSILEGDDEHEPSPPPTTEKLTTPTPMKTASQKKVLSKPLWKGVYTSSIGSSSKILLAPTMEESWWALKVHLICSQCTTQWMTCDMHILHNLGPSHLKLTVVYDFHNPSNRSFLWAYIEQASAVQPTVTWLILGDFNAVLKPSDRLGGQLDWCSHPNDFNNNMHEAELLHLSYTGMRYTWHNEAMLDNSIRMRWSIPPMFGPCPIETLFLIGLKSQAFFYVISPISPFLGFKSPLPFSLRCVANGLLYH</sequence>
<reference evidence="4" key="1">
    <citation type="journal article" date="2019" name="Gigascience">
        <title>De novo genome assembly of the endangered Acer yangbiense, a plant species with extremely small populations endemic to Yunnan Province, China.</title>
        <authorList>
            <person name="Yang J."/>
            <person name="Wariss H.M."/>
            <person name="Tao L."/>
            <person name="Zhang R."/>
            <person name="Yun Q."/>
            <person name="Hollingsworth P."/>
            <person name="Dao Z."/>
            <person name="Luo G."/>
            <person name="Guo H."/>
            <person name="Ma Y."/>
            <person name="Sun W."/>
        </authorList>
    </citation>
    <scope>NUCLEOTIDE SEQUENCE [LARGE SCALE GENOMIC DNA]</scope>
    <source>
        <strain evidence="4">cv. br00</strain>
    </source>
</reference>
<dbReference type="Pfam" id="PF14111">
    <property type="entry name" value="DUF4283"/>
    <property type="match status" value="1"/>
</dbReference>